<dbReference type="InterPro" id="IPR020568">
    <property type="entry name" value="Ribosomal_Su5_D2-typ_SF"/>
</dbReference>
<keyword evidence="11" id="KW-1185">Reference proteome</keyword>
<feature type="coiled-coil region" evidence="6">
    <location>
        <begin position="578"/>
        <end position="605"/>
    </location>
</feature>
<protein>
    <submittedName>
        <fullName evidence="9">Molecular chaperone HtpG</fullName>
    </submittedName>
</protein>
<dbReference type="Pfam" id="PF00183">
    <property type="entry name" value="HSP90"/>
    <property type="match status" value="2"/>
</dbReference>
<keyword evidence="3 5" id="KW-0067">ATP-binding</keyword>
<dbReference type="PRINTS" id="PR00775">
    <property type="entry name" value="HEATSHOCK90"/>
</dbReference>
<evidence type="ECO:0000256" key="5">
    <source>
        <dbReference type="PIRSR" id="PIRSR002583-1"/>
    </source>
</evidence>
<evidence type="ECO:0000256" key="7">
    <source>
        <dbReference type="SAM" id="MobiDB-lite"/>
    </source>
</evidence>
<dbReference type="InterPro" id="IPR036890">
    <property type="entry name" value="HATPase_C_sf"/>
</dbReference>
<dbReference type="Gene3D" id="3.40.50.11260">
    <property type="match status" value="1"/>
</dbReference>
<evidence type="ECO:0000256" key="6">
    <source>
        <dbReference type="SAM" id="Coils"/>
    </source>
</evidence>
<reference evidence="8 11" key="1">
    <citation type="journal article" date="2018" name="Int. J. Syst. Evol. Microbiol.">
        <title>Draft Genome Sequence of Faecalimonas umbilicata JCM 30896T, an Acetate-Producing Bacterium Isolated from Human Feces.</title>
        <authorList>
            <person name="Sakamoto M."/>
            <person name="Ikeyama N."/>
            <person name="Yuki M."/>
            <person name="Ohkuma M."/>
        </authorList>
    </citation>
    <scope>NUCLEOTIDE SEQUENCE [LARGE SCALE GENOMIC DNA]</scope>
    <source>
        <strain evidence="8 11">EGH7</strain>
    </source>
</reference>
<feature type="binding site" evidence="5">
    <location>
        <position position="37"/>
    </location>
    <ligand>
        <name>ATP</name>
        <dbReference type="ChEBI" id="CHEBI:30616"/>
    </ligand>
</feature>
<dbReference type="SUPFAM" id="SSF110942">
    <property type="entry name" value="HSP90 C-terminal domain"/>
    <property type="match status" value="1"/>
</dbReference>
<dbReference type="Pfam" id="PF13589">
    <property type="entry name" value="HATPase_c_3"/>
    <property type="match status" value="1"/>
</dbReference>
<dbReference type="SUPFAM" id="SSF55874">
    <property type="entry name" value="ATPase domain of HSP90 chaperone/DNA topoisomerase II/histidine kinase"/>
    <property type="match status" value="1"/>
</dbReference>
<dbReference type="InterPro" id="IPR020575">
    <property type="entry name" value="Hsp90_N"/>
</dbReference>
<dbReference type="GO" id="GO:0051082">
    <property type="term" value="F:unfolded protein binding"/>
    <property type="evidence" value="ECO:0007669"/>
    <property type="project" value="InterPro"/>
</dbReference>
<sequence length="696" mass="80560">MAAKHGNLSIHSENIFPIIKKWMYSDHDIFFRELISNGCDAITKLKKLEVMGEYTFPDDYKATIQVIVNPEEKTLKFIDNGIGMTADEVEEYITQIAFSGATEFLEKYKDKTNEDQIIGHFGLGFYSAFMVADEVHIDTLSYKEGATPVHWTCDGGTEYDLTDGNKTTVGTEITLFLNEDSLAFANEYRAREVIEKYCSFMPVEIFLSNANAEQEYETILEEELKEDDVIVERIHEEAKMEEKENENGEKEMVEVSPAVDKVKINKRPVSLSDTTPLWTKHPNDCTKEDYIEFYRKVFMDYKEPLFWIHLNMDYPFNLKGILYFPKINTEYESIEGTIKLYNNQVFIADNIKEVIPEFLMLLKGVIDCPDLPLNVSRSALQNDGFVHKISDYISKKVADKLSGMCKTDKESYIKYWDDISPFIKFGCLKDEKFCDKMSDYILFKNIDHDYLTLKECIEKNSPAKEVTEETTSTETAEENTSNHSDNDADAKEPEKVTIYYVTDEQQQSQYINMFKEEGLDAVLLTHNIDSPFITQLEQRNENVQFQRIDADLTDHFKEEVAKEEEETFKSNTETLTDIFRKALNNEKLEVKVEKLKNENVASMVTLSEQSRRMQEMMKMYNMYGMDAGMFGTDVTLVLNANHPLVQYVLNNKDGEHVNLFCQQLFDLAMLSNKPLNPEEMTAFINRSNEIMMLLTK</sequence>
<keyword evidence="2 5" id="KW-0547">Nucleotide-binding</keyword>
<organism evidence="9 10">
    <name type="scientific">Faecalimonas umbilicata</name>
    <dbReference type="NCBI Taxonomy" id="1912855"/>
    <lineage>
        <taxon>Bacteria</taxon>
        <taxon>Bacillati</taxon>
        <taxon>Bacillota</taxon>
        <taxon>Clostridia</taxon>
        <taxon>Lachnospirales</taxon>
        <taxon>Lachnospiraceae</taxon>
        <taxon>Faecalimonas</taxon>
    </lineage>
</organism>
<feature type="binding site" evidence="5">
    <location>
        <position position="171"/>
    </location>
    <ligand>
        <name>ATP</name>
        <dbReference type="ChEBI" id="CHEBI:30616"/>
    </ligand>
</feature>
<dbReference type="GO" id="GO:0016887">
    <property type="term" value="F:ATP hydrolysis activity"/>
    <property type="evidence" value="ECO:0007669"/>
    <property type="project" value="InterPro"/>
</dbReference>
<name>A0A4R3JRX1_9FIRM</name>
<gene>
    <name evidence="8" type="primary">htpG</name>
    <name evidence="9" type="ORF">EDD74_10265</name>
    <name evidence="8" type="ORF">FAEUMB_18550</name>
</gene>
<dbReference type="GO" id="GO:0005524">
    <property type="term" value="F:ATP binding"/>
    <property type="evidence" value="ECO:0007669"/>
    <property type="project" value="UniProtKB-KW"/>
</dbReference>
<keyword evidence="4" id="KW-0143">Chaperone</keyword>
<dbReference type="Gene3D" id="3.30.230.80">
    <property type="match status" value="1"/>
</dbReference>
<feature type="binding site" evidence="5">
    <location>
        <position position="84"/>
    </location>
    <ligand>
        <name>ATP</name>
        <dbReference type="ChEBI" id="CHEBI:30616"/>
    </ligand>
</feature>
<feature type="region of interest" description="Disordered" evidence="7">
    <location>
        <begin position="462"/>
        <end position="492"/>
    </location>
</feature>
<feature type="binding site" evidence="5">
    <location>
        <begin position="99"/>
        <end position="100"/>
    </location>
    <ligand>
        <name>ATP</name>
        <dbReference type="ChEBI" id="CHEBI:30616"/>
    </ligand>
</feature>
<dbReference type="AlphaFoldDB" id="A0A4R3JRX1"/>
<dbReference type="SUPFAM" id="SSF54211">
    <property type="entry name" value="Ribosomal protein S5 domain 2-like"/>
    <property type="match status" value="1"/>
</dbReference>
<reference evidence="9 10" key="2">
    <citation type="submission" date="2019-03" db="EMBL/GenBank/DDBJ databases">
        <title>Genomic Encyclopedia of Type Strains, Phase IV (KMG-IV): sequencing the most valuable type-strain genomes for metagenomic binning, comparative biology and taxonomic classification.</title>
        <authorList>
            <person name="Goeker M."/>
        </authorList>
    </citation>
    <scope>NUCLEOTIDE SEQUENCE [LARGE SCALE GENOMIC DNA]</scope>
    <source>
        <strain evidence="9 10">DSM 103426</strain>
    </source>
</reference>
<dbReference type="RefSeq" id="WP_116441773.1">
    <property type="nucleotide sequence ID" value="NZ_BHEO01000008.1"/>
</dbReference>
<dbReference type="CDD" id="cd16927">
    <property type="entry name" value="HATPase_Hsp90-like"/>
    <property type="match status" value="1"/>
</dbReference>
<feature type="binding site" evidence="5">
    <location>
        <position position="79"/>
    </location>
    <ligand>
        <name>ATP</name>
        <dbReference type="ChEBI" id="CHEBI:30616"/>
    </ligand>
</feature>
<evidence type="ECO:0000256" key="4">
    <source>
        <dbReference type="ARBA" id="ARBA00023186"/>
    </source>
</evidence>
<evidence type="ECO:0000313" key="10">
    <source>
        <dbReference type="Proteomes" id="UP000294613"/>
    </source>
</evidence>
<dbReference type="Gene3D" id="1.20.120.790">
    <property type="entry name" value="Heat shock protein 90, C-terminal domain"/>
    <property type="match status" value="1"/>
</dbReference>
<accession>A0A4R3JRX1</accession>
<dbReference type="PANTHER" id="PTHR11528">
    <property type="entry name" value="HEAT SHOCK PROTEIN 90 FAMILY MEMBER"/>
    <property type="match status" value="1"/>
</dbReference>
<evidence type="ECO:0000256" key="3">
    <source>
        <dbReference type="ARBA" id="ARBA00022840"/>
    </source>
</evidence>
<comment type="similarity">
    <text evidence="1">Belongs to the heat shock protein 90 family.</text>
</comment>
<comment type="caution">
    <text evidence="9">The sequence shown here is derived from an EMBL/GenBank/DDBJ whole genome shotgun (WGS) entry which is preliminary data.</text>
</comment>
<feature type="binding site" evidence="5">
    <location>
        <position position="33"/>
    </location>
    <ligand>
        <name>ATP</name>
        <dbReference type="ChEBI" id="CHEBI:30616"/>
    </ligand>
</feature>
<dbReference type="EMBL" id="BHEO01000008">
    <property type="protein sequence ID" value="GBU05314.1"/>
    <property type="molecule type" value="Genomic_DNA"/>
</dbReference>
<dbReference type="Proteomes" id="UP000702954">
    <property type="component" value="Unassembled WGS sequence"/>
</dbReference>
<feature type="binding site" evidence="5">
    <location>
        <position position="377"/>
    </location>
    <ligand>
        <name>ATP</name>
        <dbReference type="ChEBI" id="CHEBI:30616"/>
    </ligand>
</feature>
<proteinExistence type="inferred from homology"/>
<evidence type="ECO:0000313" key="8">
    <source>
        <dbReference type="EMBL" id="GBU05314.1"/>
    </source>
</evidence>
<dbReference type="Gene3D" id="3.30.565.10">
    <property type="entry name" value="Histidine kinase-like ATPase, C-terminal domain"/>
    <property type="match status" value="1"/>
</dbReference>
<evidence type="ECO:0000256" key="1">
    <source>
        <dbReference type="ARBA" id="ARBA00008239"/>
    </source>
</evidence>
<evidence type="ECO:0000256" key="2">
    <source>
        <dbReference type="ARBA" id="ARBA00022741"/>
    </source>
</evidence>
<dbReference type="InterPro" id="IPR001404">
    <property type="entry name" value="Hsp90_fam"/>
</dbReference>
<dbReference type="NCBIfam" id="NF003555">
    <property type="entry name" value="PRK05218.1"/>
    <property type="match status" value="1"/>
</dbReference>
<dbReference type="Proteomes" id="UP000294613">
    <property type="component" value="Unassembled WGS sequence"/>
</dbReference>
<dbReference type="EMBL" id="SLZV01000002">
    <property type="protein sequence ID" value="TCS69898.1"/>
    <property type="molecule type" value="Genomic_DNA"/>
</dbReference>
<evidence type="ECO:0000313" key="9">
    <source>
        <dbReference type="EMBL" id="TCS69898.1"/>
    </source>
</evidence>
<evidence type="ECO:0000313" key="11">
    <source>
        <dbReference type="Proteomes" id="UP000702954"/>
    </source>
</evidence>
<dbReference type="GO" id="GO:0140662">
    <property type="term" value="F:ATP-dependent protein folding chaperone"/>
    <property type="evidence" value="ECO:0007669"/>
    <property type="project" value="InterPro"/>
</dbReference>
<keyword evidence="6" id="KW-0175">Coiled coil</keyword>
<dbReference type="PIRSF" id="PIRSF002583">
    <property type="entry name" value="Hsp90"/>
    <property type="match status" value="1"/>
</dbReference>
<dbReference type="InterPro" id="IPR037196">
    <property type="entry name" value="HSP90_C"/>
</dbReference>